<dbReference type="EMBL" id="DAAHBQ010000073">
    <property type="protein sequence ID" value="HAB5516086.1"/>
    <property type="molecule type" value="Genomic_DNA"/>
</dbReference>
<dbReference type="AlphaFoldDB" id="A0A5I1EPN2"/>
<comment type="caution">
    <text evidence="1">The sequence shown here is derived from an EMBL/GenBank/DDBJ whole genome shotgun (WGS) entry which is preliminary data.</text>
</comment>
<proteinExistence type="predicted"/>
<sequence>MVVLTWRASEGAEEKSVMMTGWRDCHFTAKVSIFSGSLSTMTRSSGINARAFNFRFCLPAQLFRRINPLNDFTVFKLPAA</sequence>
<accession>A0A5I1EPN2</accession>
<name>A0A5I1EPN2_SALET</name>
<organism evidence="1">
    <name type="scientific">Salmonella enterica subsp. enterica serovar Mikawasima</name>
    <dbReference type="NCBI Taxonomy" id="149388"/>
    <lineage>
        <taxon>Bacteria</taxon>
        <taxon>Pseudomonadati</taxon>
        <taxon>Pseudomonadota</taxon>
        <taxon>Gammaproteobacteria</taxon>
        <taxon>Enterobacterales</taxon>
        <taxon>Enterobacteriaceae</taxon>
        <taxon>Salmonella</taxon>
    </lineage>
</organism>
<protein>
    <submittedName>
        <fullName evidence="1">Uncharacterized protein</fullName>
    </submittedName>
</protein>
<reference evidence="1" key="1">
    <citation type="journal article" date="2018" name="Genome Biol.">
        <title>SKESA: strategic k-mer extension for scrupulous assemblies.</title>
        <authorList>
            <person name="Souvorov A."/>
            <person name="Agarwala R."/>
            <person name="Lipman D.J."/>
        </authorList>
    </citation>
    <scope>NUCLEOTIDE SEQUENCE</scope>
    <source>
        <strain evidence="1">Salmonella enterica</strain>
    </source>
</reference>
<evidence type="ECO:0000313" key="1">
    <source>
        <dbReference type="EMBL" id="HAB5516086.1"/>
    </source>
</evidence>
<reference evidence="1" key="2">
    <citation type="submission" date="2019-10" db="EMBL/GenBank/DDBJ databases">
        <authorList>
            <consortium name="NCBI Pathogen Detection Project"/>
        </authorList>
    </citation>
    <scope>NUCLEOTIDE SEQUENCE</scope>
    <source>
        <strain evidence="1">Salmonella enterica</strain>
    </source>
</reference>
<gene>
    <name evidence="1" type="ORF">GB147_16875</name>
</gene>